<feature type="transmembrane region" description="Helical" evidence="2">
    <location>
        <begin position="1187"/>
        <end position="1207"/>
    </location>
</feature>
<organism evidence="3 4">
    <name type="scientific">Candidatus Nitrosymbiomonas proteolyticus</name>
    <dbReference type="NCBI Taxonomy" id="2608984"/>
    <lineage>
        <taxon>Bacteria</taxon>
        <taxon>Bacillati</taxon>
        <taxon>Armatimonadota</taxon>
        <taxon>Armatimonadota incertae sedis</taxon>
        <taxon>Candidatus Nitrosymbiomonas</taxon>
    </lineage>
</organism>
<evidence type="ECO:0000256" key="2">
    <source>
        <dbReference type="SAM" id="Phobius"/>
    </source>
</evidence>
<feature type="transmembrane region" description="Helical" evidence="2">
    <location>
        <begin position="1270"/>
        <end position="1291"/>
    </location>
</feature>
<feature type="transmembrane region" description="Helical" evidence="2">
    <location>
        <begin position="1213"/>
        <end position="1235"/>
    </location>
</feature>
<feature type="region of interest" description="Disordered" evidence="1">
    <location>
        <begin position="1046"/>
        <end position="1074"/>
    </location>
</feature>
<accession>A0A809REU4</accession>
<evidence type="ECO:0000313" key="4">
    <source>
        <dbReference type="Proteomes" id="UP000662873"/>
    </source>
</evidence>
<keyword evidence="2" id="KW-0812">Transmembrane</keyword>
<feature type="transmembrane region" description="Helical" evidence="2">
    <location>
        <begin position="1366"/>
        <end position="1384"/>
    </location>
</feature>
<dbReference type="EMBL" id="AP021858">
    <property type="protein sequence ID" value="BBO22935.1"/>
    <property type="molecule type" value="Genomic_DNA"/>
</dbReference>
<keyword evidence="2" id="KW-0472">Membrane</keyword>
<proteinExistence type="predicted"/>
<gene>
    <name evidence="3" type="ORF">NPRO_05300</name>
</gene>
<evidence type="ECO:0000256" key="1">
    <source>
        <dbReference type="SAM" id="MobiDB-lite"/>
    </source>
</evidence>
<feature type="transmembrane region" description="Helical" evidence="2">
    <location>
        <begin position="1110"/>
        <end position="1131"/>
    </location>
</feature>
<name>A0A809REU4_9BACT</name>
<feature type="compositionally biased region" description="Basic and acidic residues" evidence="1">
    <location>
        <begin position="1065"/>
        <end position="1074"/>
    </location>
</feature>
<feature type="region of interest" description="Disordered" evidence="1">
    <location>
        <begin position="968"/>
        <end position="996"/>
    </location>
</feature>
<protein>
    <submittedName>
        <fullName evidence="3">Uncharacterized protein</fullName>
    </submittedName>
</protein>
<feature type="transmembrane region" description="Helical" evidence="2">
    <location>
        <begin position="1459"/>
        <end position="1479"/>
    </location>
</feature>
<dbReference type="KEGG" id="npy:NPRO_05300"/>
<dbReference type="Proteomes" id="UP000662873">
    <property type="component" value="Chromosome"/>
</dbReference>
<feature type="region of interest" description="Disordered" evidence="1">
    <location>
        <begin position="740"/>
        <end position="766"/>
    </location>
</feature>
<reference evidence="3" key="1">
    <citation type="journal article" name="DNA Res.">
        <title>The physiological potential of anammox bacteria as revealed by their core genome structure.</title>
        <authorList>
            <person name="Okubo T."/>
            <person name="Toyoda A."/>
            <person name="Fukuhara K."/>
            <person name="Uchiyama I."/>
            <person name="Harigaya Y."/>
            <person name="Kuroiwa M."/>
            <person name="Suzuki T."/>
            <person name="Murakami Y."/>
            <person name="Suwa Y."/>
            <person name="Takami H."/>
        </authorList>
    </citation>
    <scope>NUCLEOTIDE SEQUENCE</scope>
    <source>
        <strain evidence="3">317325-2</strain>
    </source>
</reference>
<evidence type="ECO:0000313" key="3">
    <source>
        <dbReference type="EMBL" id="BBO22935.1"/>
    </source>
</evidence>
<keyword evidence="2" id="KW-1133">Transmembrane helix</keyword>
<feature type="transmembrane region" description="Helical" evidence="2">
    <location>
        <begin position="1247"/>
        <end position="1264"/>
    </location>
</feature>
<feature type="compositionally biased region" description="Polar residues" evidence="1">
    <location>
        <begin position="1055"/>
        <end position="1064"/>
    </location>
</feature>
<sequence length="1490" mass="161356">MGAHTFENCTFDEGFDLSGRTLGAPLKLENCVCKGAMNLSGLTIRARGLSGDFEIPDPNDTLLNLSATKIEGELDMRGIWVEGAIRGFGLEVGAGLRAGPIKEEAGHTLRVTDTLCQNLLTDERNLQQDSYKRNSIAGLIDLTDLRCKGTVNLSCVQVVEDLRLVNAVIEGTLRFAQWVSDSDLQALSGQNAELSAALKQLPTHTFIGGMLDLHGVQVESDVYLQGTLVAGRTIFSNSTIGQTLIARPWFPNDRGDPKVLRQTDLKEALEKAEGEPTELRGGIRAARCTIKGLLDLSGAFLGDGVDLDFSDLGTLYGHRSGKCNRIPAGRRKPSWRTTVPAISEYARHAVEIIRICESATNGELELISQPTHLKSKRFMFLANGNGAFDDLKNKSANDPQLLGNLLHGFSNTVLKQNPDDSVKGSSAKACKFLNPLAALYKEWPVHTKYRPKKFECTCRLKLEDWIEPAANSDSHSFLHISGKLSLRSVTIRGDLSLQGALVSEGLDVSAAVIEGNFICRATNVAEGKVVSDATKKNDLAKLFPTVIGPHPKSRDMAASITGENLQVGRYVSLSGAILTNGVNLYGAKVQGMVSADSWGGCRTMIGAASGPEGRSYSLRLTATTIGGSVNLIGAYLAAGLSLENASVKGDLSANSNWFDHDRTGLPYLLKSCYYGLYGTDERRAFIGQGYWSKGEKASLLLNGLQIEGDVDLRGLFALGGILCQSAKLGGSLMLEGIERPTKSSVSGRQGDENPKPACPKVASKSKRHAADRYEDESYFTTFIGPAVETGKSVYSVDLTGTQMDGDIDLRGSILTSGLRFSNAAIGGHIVLQPHLMNAADASHATLIYERTLIGPCTGMGMSRSTKDHEYKLRVSVMGTGSEVHGYLFAGGCHLTHGIIMARTKIEGQADFSPFKIALGQSPSGSQEPNEKDLRSLIGIGVGPKGAWTGIRAVGASFAGDLFLQGIRFRPPSSQNVQPDASPRTGEDTQKQGGTNGPLIEMAGATVGSRLVIDEVPEIPSTLRPAEGQVALNFASLRARTIEFHAKDSGSHSEDGQQAQQNGQAKDNDMEQQRVQKSKEWEFAGNFSFSAAVCLFALSPLLFTWFWEWDWMSVVATYVAIGVLVVAARGCVRRASSLCMREGCLLGRAYSFRDVRVDSVSIGQKDRERLSGEAFGGQSRPLSRGQSLFAHSVGVGWAMVWLTTHLAFGPGYGVGVAIVGGLTYLASFASTSSHFSTRIKTAWNSDSAVRWAWMSFAFFLAVAILTHRLGVYVGFLGVFLALTLLVATAWIVRRRGIHDYIQVLALAENDEGIFATVERQFRAEGNHSDADKVSLQWQRLQFLRTPHSFRWLPSLLLHMLTGHGVRTSPLVGLLAILTIWGTALFQSEGAVIELKPKGAVARTQLSSVGDAFYLTMGYFWPISNAQIRTQWAASDLPIRFPEIKNDKATDNTLRPTYSQVASALSLIGWIWAALVVQNLLKFIPRLKERKG</sequence>